<reference evidence="1" key="1">
    <citation type="journal article" date="2019" name="bioRxiv">
        <title>The Genome of the Zebra Mussel, Dreissena polymorpha: A Resource for Invasive Species Research.</title>
        <authorList>
            <person name="McCartney M.A."/>
            <person name="Auch B."/>
            <person name="Kono T."/>
            <person name="Mallez S."/>
            <person name="Zhang Y."/>
            <person name="Obille A."/>
            <person name="Becker A."/>
            <person name="Abrahante J.E."/>
            <person name="Garbe J."/>
            <person name="Badalamenti J.P."/>
            <person name="Herman A."/>
            <person name="Mangelson H."/>
            <person name="Liachko I."/>
            <person name="Sullivan S."/>
            <person name="Sone E.D."/>
            <person name="Koren S."/>
            <person name="Silverstein K.A.T."/>
            <person name="Beckman K.B."/>
            <person name="Gohl D.M."/>
        </authorList>
    </citation>
    <scope>NUCLEOTIDE SEQUENCE</scope>
    <source>
        <strain evidence="1">Duluth1</strain>
        <tissue evidence="1">Whole animal</tissue>
    </source>
</reference>
<dbReference type="EMBL" id="JAIWYP010000009">
    <property type="protein sequence ID" value="KAH3776256.1"/>
    <property type="molecule type" value="Genomic_DNA"/>
</dbReference>
<evidence type="ECO:0000313" key="1">
    <source>
        <dbReference type="EMBL" id="KAH3776256.1"/>
    </source>
</evidence>
<reference evidence="1" key="2">
    <citation type="submission" date="2020-11" db="EMBL/GenBank/DDBJ databases">
        <authorList>
            <person name="McCartney M.A."/>
            <person name="Auch B."/>
            <person name="Kono T."/>
            <person name="Mallez S."/>
            <person name="Becker A."/>
            <person name="Gohl D.M."/>
            <person name="Silverstein K.A.T."/>
            <person name="Koren S."/>
            <person name="Bechman K.B."/>
            <person name="Herman A."/>
            <person name="Abrahante J.E."/>
            <person name="Garbe J."/>
        </authorList>
    </citation>
    <scope>NUCLEOTIDE SEQUENCE</scope>
    <source>
        <strain evidence="1">Duluth1</strain>
        <tissue evidence="1">Whole animal</tissue>
    </source>
</reference>
<name>A0A9D4II10_DREPO</name>
<evidence type="ECO:0000313" key="2">
    <source>
        <dbReference type="Proteomes" id="UP000828390"/>
    </source>
</evidence>
<keyword evidence="2" id="KW-1185">Reference proteome</keyword>
<protein>
    <submittedName>
        <fullName evidence="1">Uncharacterized protein</fullName>
    </submittedName>
</protein>
<organism evidence="1 2">
    <name type="scientific">Dreissena polymorpha</name>
    <name type="common">Zebra mussel</name>
    <name type="synonym">Mytilus polymorpha</name>
    <dbReference type="NCBI Taxonomy" id="45954"/>
    <lineage>
        <taxon>Eukaryota</taxon>
        <taxon>Metazoa</taxon>
        <taxon>Spiralia</taxon>
        <taxon>Lophotrochozoa</taxon>
        <taxon>Mollusca</taxon>
        <taxon>Bivalvia</taxon>
        <taxon>Autobranchia</taxon>
        <taxon>Heteroconchia</taxon>
        <taxon>Euheterodonta</taxon>
        <taxon>Imparidentia</taxon>
        <taxon>Neoheterodontei</taxon>
        <taxon>Myida</taxon>
        <taxon>Dreissenoidea</taxon>
        <taxon>Dreissenidae</taxon>
        <taxon>Dreissena</taxon>
    </lineage>
</organism>
<gene>
    <name evidence="1" type="ORF">DPMN_177676</name>
</gene>
<comment type="caution">
    <text evidence="1">The sequence shown here is derived from an EMBL/GenBank/DDBJ whole genome shotgun (WGS) entry which is preliminary data.</text>
</comment>
<accession>A0A9D4II10</accession>
<dbReference type="AlphaFoldDB" id="A0A9D4II10"/>
<dbReference type="Proteomes" id="UP000828390">
    <property type="component" value="Unassembled WGS sequence"/>
</dbReference>
<proteinExistence type="predicted"/>
<sequence length="213" mass="24643">MSDLHVAHCEGVTSDNFIVNSLSKLAFTMSDRASNEKLADKLLSQWRDDIIKHCDNELQIQSVKNFHCMAHVLLGFHNYICADMKSLEKQIVQDSGPLCRDNLPAFKYWSKAGTIIQRAVRTTAETFWPTGDYTGVVKIDTDQKILKVKFMTPCRQKGLFMWPMRDDIQDVKPDFLLDVGIVPDCVNYGRQWSIKDSERYDELFNCYKSVYFH</sequence>